<organism evidence="3 4">
    <name type="scientific">Leifsonia shinshuensis</name>
    <dbReference type="NCBI Taxonomy" id="150026"/>
    <lineage>
        <taxon>Bacteria</taxon>
        <taxon>Bacillati</taxon>
        <taxon>Actinomycetota</taxon>
        <taxon>Actinomycetes</taxon>
        <taxon>Micrococcales</taxon>
        <taxon>Microbacteriaceae</taxon>
        <taxon>Leifsonia</taxon>
    </lineage>
</organism>
<gene>
    <name evidence="3" type="ORF">F1C12_09595</name>
</gene>
<evidence type="ECO:0000313" key="3">
    <source>
        <dbReference type="EMBL" id="QNE35355.1"/>
    </source>
</evidence>
<dbReference type="PANTHER" id="PTHR43540">
    <property type="entry name" value="PEROXYUREIDOACRYLATE/UREIDOACRYLATE AMIDOHYDROLASE-RELATED"/>
    <property type="match status" value="1"/>
</dbReference>
<evidence type="ECO:0000259" key="2">
    <source>
        <dbReference type="Pfam" id="PF00857"/>
    </source>
</evidence>
<dbReference type="InterPro" id="IPR036380">
    <property type="entry name" value="Isochorismatase-like_sf"/>
</dbReference>
<dbReference type="AlphaFoldDB" id="A0A7G6YA40"/>
<sequence length="188" mass="20689">MTDSERSTPALIVIDIQRDYFPDGEMPLRAPLAAAEQARQLLNHFRSNNWPVIHIKHVWDSPEATYLRPGTPGIEHHPLVAPLDEEEVVVKEFPNAFLETRLSTVLEVLHPSALVICGMMSNMCVDATVRAAADFGYNVTVAHDACDSSNLQFNDRSVDAADVHAAYMASLADGYAAVRSVSEILALY</sequence>
<accession>A0A7G6YA40</accession>
<dbReference type="Gene3D" id="3.40.50.850">
    <property type="entry name" value="Isochorismatase-like"/>
    <property type="match status" value="1"/>
</dbReference>
<dbReference type="RefSeq" id="WP_185278516.1">
    <property type="nucleotide sequence ID" value="NZ_CP043641.1"/>
</dbReference>
<dbReference type="GO" id="GO:0016787">
    <property type="term" value="F:hydrolase activity"/>
    <property type="evidence" value="ECO:0007669"/>
    <property type="project" value="UniProtKB-KW"/>
</dbReference>
<dbReference type="InterPro" id="IPR000868">
    <property type="entry name" value="Isochorismatase-like_dom"/>
</dbReference>
<evidence type="ECO:0000313" key="4">
    <source>
        <dbReference type="Proteomes" id="UP000515511"/>
    </source>
</evidence>
<dbReference type="EMBL" id="CP043641">
    <property type="protein sequence ID" value="QNE35355.1"/>
    <property type="molecule type" value="Genomic_DNA"/>
</dbReference>
<keyword evidence="1 3" id="KW-0378">Hydrolase</keyword>
<dbReference type="InterPro" id="IPR050272">
    <property type="entry name" value="Isochorismatase-like_hydrls"/>
</dbReference>
<dbReference type="CDD" id="cd01014">
    <property type="entry name" value="nicotinamidase_related"/>
    <property type="match status" value="1"/>
</dbReference>
<dbReference type="SUPFAM" id="SSF52499">
    <property type="entry name" value="Isochorismatase-like hydrolases"/>
    <property type="match status" value="1"/>
</dbReference>
<dbReference type="KEGG" id="lse:F1C12_09595"/>
<evidence type="ECO:0000256" key="1">
    <source>
        <dbReference type="ARBA" id="ARBA00022801"/>
    </source>
</evidence>
<dbReference type="PANTHER" id="PTHR43540:SF1">
    <property type="entry name" value="ISOCHORISMATASE HYDROLASE"/>
    <property type="match status" value="1"/>
</dbReference>
<feature type="domain" description="Isochorismatase-like" evidence="2">
    <location>
        <begin position="10"/>
        <end position="170"/>
    </location>
</feature>
<name>A0A7G6YA40_9MICO</name>
<proteinExistence type="predicted"/>
<dbReference type="Proteomes" id="UP000515511">
    <property type="component" value="Chromosome"/>
</dbReference>
<dbReference type="Pfam" id="PF00857">
    <property type="entry name" value="Isochorismatase"/>
    <property type="match status" value="1"/>
</dbReference>
<reference evidence="4" key="1">
    <citation type="submission" date="2019-09" db="EMBL/GenBank/DDBJ databases">
        <title>Antimicrobial potential of Antarctic Bacteria.</title>
        <authorList>
            <person name="Benaud N."/>
            <person name="Edwards R.J."/>
            <person name="Ferrari B.C."/>
        </authorList>
    </citation>
    <scope>NUCLEOTIDE SEQUENCE [LARGE SCALE GENOMIC DNA]</scope>
    <source>
        <strain evidence="4">INR9</strain>
    </source>
</reference>
<protein>
    <submittedName>
        <fullName evidence="3">Cysteine hydrolase</fullName>
    </submittedName>
</protein>